<name>A0A0G0R4K3_9BACT</name>
<protein>
    <submittedName>
        <fullName evidence="2">Uncharacterized protein</fullName>
    </submittedName>
</protein>
<feature type="transmembrane region" description="Helical" evidence="1">
    <location>
        <begin position="57"/>
        <end position="80"/>
    </location>
</feature>
<reference evidence="2 3" key="1">
    <citation type="journal article" date="2015" name="Nature">
        <title>rRNA introns, odd ribosomes, and small enigmatic genomes across a large radiation of phyla.</title>
        <authorList>
            <person name="Brown C.T."/>
            <person name="Hug L.A."/>
            <person name="Thomas B.C."/>
            <person name="Sharon I."/>
            <person name="Castelle C.J."/>
            <person name="Singh A."/>
            <person name="Wilkins M.J."/>
            <person name="Williams K.H."/>
            <person name="Banfield J.F."/>
        </authorList>
    </citation>
    <scope>NUCLEOTIDE SEQUENCE [LARGE SCALE GENOMIC DNA]</scope>
</reference>
<proteinExistence type="predicted"/>
<evidence type="ECO:0000256" key="1">
    <source>
        <dbReference type="SAM" id="Phobius"/>
    </source>
</evidence>
<keyword evidence="1" id="KW-1133">Transmembrane helix</keyword>
<evidence type="ECO:0000313" key="3">
    <source>
        <dbReference type="Proteomes" id="UP000034531"/>
    </source>
</evidence>
<gene>
    <name evidence="2" type="ORF">UT84_C0059G0010</name>
</gene>
<dbReference type="AlphaFoldDB" id="A0A0G0R4K3"/>
<dbReference type="Proteomes" id="UP000034531">
    <property type="component" value="Unassembled WGS sequence"/>
</dbReference>
<feature type="transmembrane region" description="Helical" evidence="1">
    <location>
        <begin position="100"/>
        <end position="124"/>
    </location>
</feature>
<organism evidence="2 3">
    <name type="scientific">Candidatus Curtissbacteria bacterium GW2011_GWA1_40_16</name>
    <dbReference type="NCBI Taxonomy" id="1618405"/>
    <lineage>
        <taxon>Bacteria</taxon>
        <taxon>Candidatus Curtissiibacteriota</taxon>
    </lineage>
</organism>
<sequence>MQDTNSLSTINDLDQIIANQQQKKAAGVTGYIVWGLSIPPISTILSMYFANKKGVLYLLLPTMTIVYTILFALFSFSVIYSPQAFSNVAISKFATKVQTVSVPSWIVISTIVLTLAGSVGGWYLRGVAKKQGSLSKTMMVFLAAVLVLQFFVEFRELVFINTLISKSIGDIYPGL</sequence>
<feature type="transmembrane region" description="Helical" evidence="1">
    <location>
        <begin position="31"/>
        <end position="50"/>
    </location>
</feature>
<keyword evidence="1" id="KW-0472">Membrane</keyword>
<keyword evidence="1" id="KW-0812">Transmembrane</keyword>
<feature type="transmembrane region" description="Helical" evidence="1">
    <location>
        <begin position="136"/>
        <end position="152"/>
    </location>
</feature>
<comment type="caution">
    <text evidence="2">The sequence shown here is derived from an EMBL/GenBank/DDBJ whole genome shotgun (WGS) entry which is preliminary data.</text>
</comment>
<dbReference type="EMBL" id="LBYI01000059">
    <property type="protein sequence ID" value="KKR47664.1"/>
    <property type="molecule type" value="Genomic_DNA"/>
</dbReference>
<accession>A0A0G0R4K3</accession>
<evidence type="ECO:0000313" key="2">
    <source>
        <dbReference type="EMBL" id="KKR47664.1"/>
    </source>
</evidence>